<reference evidence="1" key="1">
    <citation type="submission" date="2013-12" db="EMBL/GenBank/DDBJ databases">
        <title>A Varibaculum cambriense genome reconstructed from a premature infant gut community with otherwise low bacterial novelty that shifts toward anaerobic metabolism during the third week of life.</title>
        <authorList>
            <person name="Brown C.T."/>
            <person name="Sharon I."/>
            <person name="Thomas B.C."/>
            <person name="Castelle C.J."/>
            <person name="Morowitz M.J."/>
            <person name="Banfield J.F."/>
        </authorList>
    </citation>
    <scope>NUCLEOTIDE SEQUENCE</scope>
</reference>
<proteinExistence type="predicted"/>
<accession>W1WGY5</accession>
<comment type="caution">
    <text evidence="1">The sequence shown here is derived from an EMBL/GenBank/DDBJ whole genome shotgun (WGS) entry which is preliminary data.</text>
</comment>
<evidence type="ECO:0000313" key="1">
    <source>
        <dbReference type="EMBL" id="ETJ17477.1"/>
    </source>
</evidence>
<dbReference type="AlphaFoldDB" id="W1WGY5"/>
<gene>
    <name evidence="1" type="ORF">Q604_UNBC18768G0014</name>
</gene>
<organism evidence="1">
    <name type="scientific">human gut metagenome</name>
    <dbReference type="NCBI Taxonomy" id="408170"/>
    <lineage>
        <taxon>unclassified sequences</taxon>
        <taxon>metagenomes</taxon>
        <taxon>organismal metagenomes</taxon>
    </lineage>
</organism>
<protein>
    <submittedName>
        <fullName evidence="1">Uncharacterized protein</fullName>
    </submittedName>
</protein>
<name>W1WGY5_9ZZZZ</name>
<dbReference type="EMBL" id="AZMM01018768">
    <property type="protein sequence ID" value="ETJ17477.1"/>
    <property type="molecule type" value="Genomic_DNA"/>
</dbReference>
<sequence length="89" mass="9931">MWNKLRLLLRQRTQLIDRIEGQKLDAATLINIAFAELLLCLRHQAIGAAIAISNRQAHALTLLVEQHKVHAPGINPNAIDTNPFLAHLV</sequence>